<evidence type="ECO:0000256" key="1">
    <source>
        <dbReference type="SAM" id="Phobius"/>
    </source>
</evidence>
<name>A0A5D4SFZ6_9BACI</name>
<feature type="transmembrane region" description="Helical" evidence="1">
    <location>
        <begin position="160"/>
        <end position="178"/>
    </location>
</feature>
<protein>
    <submittedName>
        <fullName evidence="2">Uncharacterized protein</fullName>
    </submittedName>
</protein>
<keyword evidence="1" id="KW-1133">Transmembrane helix</keyword>
<reference evidence="2 3" key="1">
    <citation type="submission" date="2019-08" db="EMBL/GenBank/DDBJ databases">
        <title>Bacillus genomes from the desert of Cuatro Cienegas, Coahuila.</title>
        <authorList>
            <person name="Olmedo-Alvarez G."/>
        </authorList>
    </citation>
    <scope>NUCLEOTIDE SEQUENCE [LARGE SCALE GENOMIC DNA]</scope>
    <source>
        <strain evidence="2 3">CH37_1T</strain>
    </source>
</reference>
<dbReference type="AlphaFoldDB" id="A0A5D4SFZ6"/>
<gene>
    <name evidence="2" type="ORF">FZD47_19325</name>
</gene>
<accession>A0A5D4SFZ6</accession>
<keyword evidence="1" id="KW-0472">Membrane</keyword>
<dbReference type="NCBIfam" id="NF041644">
    <property type="entry name" value="CBO0543_fam"/>
    <property type="match status" value="1"/>
</dbReference>
<dbReference type="InterPro" id="IPR048147">
    <property type="entry name" value="CBO0543-like"/>
</dbReference>
<sequence>MSHTAAHYAILWTVLIATGAGSLYLIRYNTLRYGIMFILSSLTAALFCVMFFRMGFYRYALPMKEVLPAAAVSFSFLAILLIRYRPEKNTFPFFFISITAVFSIEVLLKDYAGFIRFRNGWDYWDSYSLYWLFLRLMGFVGEFFIPRAYRTPIRTNTKGYWLLFIAMLIYACFGVYILNKGWAEIL</sequence>
<dbReference type="EMBL" id="VTES01000005">
    <property type="protein sequence ID" value="TYS62223.1"/>
    <property type="molecule type" value="Genomic_DNA"/>
</dbReference>
<proteinExistence type="predicted"/>
<feature type="transmembrane region" description="Helical" evidence="1">
    <location>
        <begin position="91"/>
        <end position="108"/>
    </location>
</feature>
<feature type="transmembrane region" description="Helical" evidence="1">
    <location>
        <begin position="33"/>
        <end position="54"/>
    </location>
</feature>
<dbReference type="RefSeq" id="WP_101551963.1">
    <property type="nucleotide sequence ID" value="NZ_JAWVOZ010000010.1"/>
</dbReference>
<evidence type="ECO:0000313" key="2">
    <source>
        <dbReference type="EMBL" id="TYS62223.1"/>
    </source>
</evidence>
<dbReference type="Proteomes" id="UP000323732">
    <property type="component" value="Unassembled WGS sequence"/>
</dbReference>
<evidence type="ECO:0000313" key="3">
    <source>
        <dbReference type="Proteomes" id="UP000323732"/>
    </source>
</evidence>
<keyword evidence="1" id="KW-0812">Transmembrane</keyword>
<feature type="transmembrane region" description="Helical" evidence="1">
    <location>
        <begin position="66"/>
        <end position="84"/>
    </location>
</feature>
<organism evidence="2 3">
    <name type="scientific">Bacillus infantis</name>
    <dbReference type="NCBI Taxonomy" id="324767"/>
    <lineage>
        <taxon>Bacteria</taxon>
        <taxon>Bacillati</taxon>
        <taxon>Bacillota</taxon>
        <taxon>Bacilli</taxon>
        <taxon>Bacillales</taxon>
        <taxon>Bacillaceae</taxon>
        <taxon>Bacillus</taxon>
    </lineage>
</organism>
<feature type="transmembrane region" description="Helical" evidence="1">
    <location>
        <begin position="128"/>
        <end position="148"/>
    </location>
</feature>
<comment type="caution">
    <text evidence="2">The sequence shown here is derived from an EMBL/GenBank/DDBJ whole genome shotgun (WGS) entry which is preliminary data.</text>
</comment>
<feature type="transmembrane region" description="Helical" evidence="1">
    <location>
        <begin position="6"/>
        <end position="26"/>
    </location>
</feature>